<dbReference type="SUPFAM" id="SSF82199">
    <property type="entry name" value="SET domain"/>
    <property type="match status" value="1"/>
</dbReference>
<evidence type="ECO:0000256" key="1">
    <source>
        <dbReference type="SAM" id="SignalP"/>
    </source>
</evidence>
<dbReference type="Proteomes" id="UP000053328">
    <property type="component" value="Unassembled WGS sequence"/>
</dbReference>
<protein>
    <recommendedName>
        <fullName evidence="2">SET domain-containing protein</fullName>
    </recommendedName>
</protein>
<sequence>MSGNSALFVLAQALFISRCFSECVAVLERSMSRRRGSHWGHESSRYVKHLELKQYAERALRHEERYLEKDDSWRDSTEEEQHAMLGKGDIRVVPYPWIPKTLFRRSESAISRANKTLQDYSQDSLVIRTSSLSVPLRSSGQIQHGQDAYGIFAMRDLPANTKLFLDKTILCASNGSAQCTACCADLSRGASRFQGKRYCDRNCFRDLQAACGVGALSRHGQGRQATRFRMNGFQPLLPDSGFKSVVNEEHLLFQRAVEVAFHSTKRHPGQHPLQARMLRLLTARYHHGNQATRRYSYAEDVCRRIEFLQQLGVDIFQDELGEAWVLETLANRIQTNFRGYRGKHGDEVVAVNTMYAFFNHSCVPNVTTSHSRKENSAICMTTTRRIARGEELYINYLSDEDLDESHDVREEKLQDWTGGMCLCVKCTRERNRRRWSLRFHDDEG</sequence>
<evidence type="ECO:0000313" key="4">
    <source>
        <dbReference type="Proteomes" id="UP000053328"/>
    </source>
</evidence>
<dbReference type="GeneID" id="27331423"/>
<dbReference type="PANTHER" id="PTHR12197:SF251">
    <property type="entry name" value="EG:BACR7C10.4 PROTEIN"/>
    <property type="match status" value="1"/>
</dbReference>
<dbReference type="PROSITE" id="PS50280">
    <property type="entry name" value="SET"/>
    <property type="match status" value="1"/>
</dbReference>
<dbReference type="RefSeq" id="XP_016237365.1">
    <property type="nucleotide sequence ID" value="XM_016378688.1"/>
</dbReference>
<evidence type="ECO:0000313" key="3">
    <source>
        <dbReference type="EMBL" id="KIW17149.1"/>
    </source>
</evidence>
<dbReference type="STRING" id="91928.A0A0D2C0I3"/>
<proteinExistence type="predicted"/>
<dbReference type="InterPro" id="IPR046341">
    <property type="entry name" value="SET_dom_sf"/>
</dbReference>
<keyword evidence="4" id="KW-1185">Reference proteome</keyword>
<evidence type="ECO:0000259" key="2">
    <source>
        <dbReference type="PROSITE" id="PS50280"/>
    </source>
</evidence>
<dbReference type="AlphaFoldDB" id="A0A0D2C0I3"/>
<dbReference type="GO" id="GO:0005634">
    <property type="term" value="C:nucleus"/>
    <property type="evidence" value="ECO:0007669"/>
    <property type="project" value="TreeGrafter"/>
</dbReference>
<dbReference type="Gene3D" id="2.170.270.10">
    <property type="entry name" value="SET domain"/>
    <property type="match status" value="1"/>
</dbReference>
<dbReference type="HOGENOM" id="CLU_033913_0_0_1"/>
<dbReference type="PANTHER" id="PTHR12197">
    <property type="entry name" value="HISTONE-LYSINE N-METHYLTRANSFERASE SMYD"/>
    <property type="match status" value="1"/>
</dbReference>
<dbReference type="VEuPathDB" id="FungiDB:PV08_04340"/>
<dbReference type="OrthoDB" id="438641at2759"/>
<dbReference type="CDD" id="cd20071">
    <property type="entry name" value="SET_SMYD"/>
    <property type="match status" value="1"/>
</dbReference>
<gene>
    <name evidence="3" type="ORF">PV08_04340</name>
</gene>
<reference evidence="3 4" key="1">
    <citation type="submission" date="2015-01" db="EMBL/GenBank/DDBJ databases">
        <title>The Genome Sequence of Exophiala spinifera CBS89968.</title>
        <authorList>
            <consortium name="The Broad Institute Genomics Platform"/>
            <person name="Cuomo C."/>
            <person name="de Hoog S."/>
            <person name="Gorbushina A."/>
            <person name="Stielow B."/>
            <person name="Teixiera M."/>
            <person name="Abouelleil A."/>
            <person name="Chapman S.B."/>
            <person name="Priest M."/>
            <person name="Young S.K."/>
            <person name="Wortman J."/>
            <person name="Nusbaum C."/>
            <person name="Birren B."/>
        </authorList>
    </citation>
    <scope>NUCLEOTIDE SEQUENCE [LARGE SCALE GENOMIC DNA]</scope>
    <source>
        <strain evidence="3 4">CBS 89968</strain>
    </source>
</reference>
<dbReference type="InterPro" id="IPR001214">
    <property type="entry name" value="SET_dom"/>
</dbReference>
<keyword evidence="1" id="KW-0732">Signal</keyword>
<organism evidence="3 4">
    <name type="scientific">Exophiala spinifera</name>
    <dbReference type="NCBI Taxonomy" id="91928"/>
    <lineage>
        <taxon>Eukaryota</taxon>
        <taxon>Fungi</taxon>
        <taxon>Dikarya</taxon>
        <taxon>Ascomycota</taxon>
        <taxon>Pezizomycotina</taxon>
        <taxon>Eurotiomycetes</taxon>
        <taxon>Chaetothyriomycetidae</taxon>
        <taxon>Chaetothyriales</taxon>
        <taxon>Herpotrichiellaceae</taxon>
        <taxon>Exophiala</taxon>
    </lineage>
</organism>
<dbReference type="InterPro" id="IPR050869">
    <property type="entry name" value="H3K4_H4K5_MeTrfase"/>
</dbReference>
<feature type="chain" id="PRO_5002239369" description="SET domain-containing protein" evidence="1">
    <location>
        <begin position="22"/>
        <end position="444"/>
    </location>
</feature>
<feature type="signal peptide" evidence="1">
    <location>
        <begin position="1"/>
        <end position="21"/>
    </location>
</feature>
<dbReference type="Pfam" id="PF00856">
    <property type="entry name" value="SET"/>
    <property type="match status" value="1"/>
</dbReference>
<accession>A0A0D2C0I3</accession>
<feature type="domain" description="SET" evidence="2">
    <location>
        <begin position="123"/>
        <end position="397"/>
    </location>
</feature>
<name>A0A0D2C0I3_9EURO</name>
<dbReference type="EMBL" id="KN847494">
    <property type="protein sequence ID" value="KIW17149.1"/>
    <property type="molecule type" value="Genomic_DNA"/>
</dbReference>